<dbReference type="AlphaFoldDB" id="A0A5D4K5Z7"/>
<dbReference type="RefSeq" id="WP_148948790.1">
    <property type="nucleotide sequence ID" value="NZ_VTEH01000028.1"/>
</dbReference>
<evidence type="ECO:0000256" key="5">
    <source>
        <dbReference type="SAM" id="MobiDB-lite"/>
    </source>
</evidence>
<evidence type="ECO:0000313" key="8">
    <source>
        <dbReference type="Proteomes" id="UP000323317"/>
    </source>
</evidence>
<feature type="transmembrane region" description="Helical" evidence="6">
    <location>
        <begin position="382"/>
        <end position="408"/>
    </location>
</feature>
<keyword evidence="6" id="KW-0812">Transmembrane</keyword>
<comment type="caution">
    <text evidence="7">The sequence shown here is derived from an EMBL/GenBank/DDBJ whole genome shotgun (WGS) entry which is preliminary data.</text>
</comment>
<feature type="region of interest" description="Disordered" evidence="5">
    <location>
        <begin position="1"/>
        <end position="20"/>
    </location>
</feature>
<evidence type="ECO:0000256" key="6">
    <source>
        <dbReference type="SAM" id="Phobius"/>
    </source>
</evidence>
<dbReference type="GO" id="GO:0005886">
    <property type="term" value="C:plasma membrane"/>
    <property type="evidence" value="ECO:0007669"/>
    <property type="project" value="UniProtKB-SubCell"/>
</dbReference>
<dbReference type="PIRSF" id="PIRSF005690">
    <property type="entry name" value="GerBA"/>
    <property type="match status" value="1"/>
</dbReference>
<evidence type="ECO:0000313" key="7">
    <source>
        <dbReference type="EMBL" id="TYR72688.1"/>
    </source>
</evidence>
<dbReference type="Proteomes" id="UP000323317">
    <property type="component" value="Unassembled WGS sequence"/>
</dbReference>
<gene>
    <name evidence="7" type="ORF">FZC79_21940</name>
</gene>
<keyword evidence="3 4" id="KW-0472">Membrane</keyword>
<keyword evidence="6" id="KW-1133">Transmembrane helix</keyword>
<protein>
    <submittedName>
        <fullName evidence="7">Spore germination protein</fullName>
    </submittedName>
</protein>
<accession>A0A5D4K5Z7</accession>
<evidence type="ECO:0000256" key="2">
    <source>
        <dbReference type="ARBA" id="ARBA00005278"/>
    </source>
</evidence>
<dbReference type="InterPro" id="IPR004995">
    <property type="entry name" value="Spore_Ger"/>
</dbReference>
<feature type="transmembrane region" description="Helical" evidence="6">
    <location>
        <begin position="301"/>
        <end position="323"/>
    </location>
</feature>
<comment type="similarity">
    <text evidence="2 4">Belongs to the GerABKA family.</text>
</comment>
<organism evidence="7 8">
    <name type="scientific">Rossellomorea vietnamensis</name>
    <dbReference type="NCBI Taxonomy" id="218284"/>
    <lineage>
        <taxon>Bacteria</taxon>
        <taxon>Bacillati</taxon>
        <taxon>Bacillota</taxon>
        <taxon>Bacilli</taxon>
        <taxon>Bacillales</taxon>
        <taxon>Bacillaceae</taxon>
        <taxon>Rossellomorea</taxon>
    </lineage>
</organism>
<feature type="compositionally biased region" description="Basic residues" evidence="5">
    <location>
        <begin position="1"/>
        <end position="15"/>
    </location>
</feature>
<evidence type="ECO:0000256" key="4">
    <source>
        <dbReference type="PIRNR" id="PIRNR005690"/>
    </source>
</evidence>
<evidence type="ECO:0000256" key="3">
    <source>
        <dbReference type="ARBA" id="ARBA00023136"/>
    </source>
</evidence>
<reference evidence="7 8" key="1">
    <citation type="submission" date="2019-08" db="EMBL/GenBank/DDBJ databases">
        <title>Bacillus genomes from the desert of Cuatro Cienegas, Coahuila.</title>
        <authorList>
            <person name="Olmedo-Alvarez G."/>
        </authorList>
    </citation>
    <scope>NUCLEOTIDE SEQUENCE [LARGE SCALE GENOMIC DNA]</scope>
    <source>
        <strain evidence="7 8">CH40_1T</strain>
    </source>
</reference>
<comment type="subcellular location">
    <subcellularLocation>
        <location evidence="4">Cell membrane</location>
    </subcellularLocation>
    <subcellularLocation>
        <location evidence="1">Membrane</location>
        <topology evidence="1">Multi-pass membrane protein</topology>
    </subcellularLocation>
</comment>
<proteinExistence type="inferred from homology"/>
<dbReference type="PANTHER" id="PTHR22550">
    <property type="entry name" value="SPORE GERMINATION PROTEIN"/>
    <property type="match status" value="1"/>
</dbReference>
<dbReference type="GO" id="GO:0009847">
    <property type="term" value="P:spore germination"/>
    <property type="evidence" value="ECO:0007669"/>
    <property type="project" value="UniProtKB-UniRule"/>
</dbReference>
<evidence type="ECO:0000256" key="1">
    <source>
        <dbReference type="ARBA" id="ARBA00004141"/>
    </source>
</evidence>
<name>A0A5D4K5Z7_9BACI</name>
<dbReference type="Pfam" id="PF03323">
    <property type="entry name" value="GerA"/>
    <property type="match status" value="1"/>
</dbReference>
<feature type="transmembrane region" description="Helical" evidence="6">
    <location>
        <begin position="428"/>
        <end position="449"/>
    </location>
</feature>
<dbReference type="EMBL" id="VTEH01000028">
    <property type="protein sequence ID" value="TYR72688.1"/>
    <property type="molecule type" value="Genomic_DNA"/>
</dbReference>
<dbReference type="PANTHER" id="PTHR22550:SF5">
    <property type="entry name" value="LEUCINE ZIPPER PROTEIN 4"/>
    <property type="match status" value="1"/>
</dbReference>
<dbReference type="InterPro" id="IPR050768">
    <property type="entry name" value="UPF0353/GerABKA_families"/>
</dbReference>
<sequence length="514" mass="58475">MFFKKRSAGNKKKAQAKNSQATSYSSIEELFAKTKESHDFHQLPVTDIKGYLIISYYGTLVDHLRLEEKVLCVFRSPNFHPEKLNDIDDIKKIIPIEDIVITEDMNEIETKILKGYVVLQIREKDQKCALINMADTKAGMREENNVENEYSVIGPRIGFVENIVTNINLLRQNINTPNLIFKEIHIGSYSHTKVVIAYIDGVTNDQYIQTMTQRLQDINFDVVFDSSQLHQIIEDNSLTPFPLFLSTERIDKAAFALIKGQVVVFNHGSSYAITGPSTLLDFFSSPEDYYLPWLLGSFFRLIRVFSVLFSIFATPTYVAILTFHYEIIPRIMLNTLGFSRHNVPFPPVLEVLFLELTIELLREAGARLPTKVGQTLGIVGGIVIGQASVEAALTSNVLLIMVALAALASFTTPNYKMSNTIRFLRFPLILFASIWGMLGIVVGICFILVHLTRLESLGAPYTVPLYPFRPKDFGDTFFRLSFSKTNKRPSYLRPKSILRYQPHTEKKKKNDFDE</sequence>